<name>A0AAV8YS88_9CUCU</name>
<proteinExistence type="predicted"/>
<evidence type="ECO:0000313" key="2">
    <source>
        <dbReference type="EMBL" id="KAJ8954288.1"/>
    </source>
</evidence>
<feature type="region of interest" description="Disordered" evidence="1">
    <location>
        <begin position="128"/>
        <end position="154"/>
    </location>
</feature>
<gene>
    <name evidence="2" type="ORF">NQ318_005871</name>
</gene>
<comment type="caution">
    <text evidence="2">The sequence shown here is derived from an EMBL/GenBank/DDBJ whole genome shotgun (WGS) entry which is preliminary data.</text>
</comment>
<organism evidence="2 3">
    <name type="scientific">Aromia moschata</name>
    <dbReference type="NCBI Taxonomy" id="1265417"/>
    <lineage>
        <taxon>Eukaryota</taxon>
        <taxon>Metazoa</taxon>
        <taxon>Ecdysozoa</taxon>
        <taxon>Arthropoda</taxon>
        <taxon>Hexapoda</taxon>
        <taxon>Insecta</taxon>
        <taxon>Pterygota</taxon>
        <taxon>Neoptera</taxon>
        <taxon>Endopterygota</taxon>
        <taxon>Coleoptera</taxon>
        <taxon>Polyphaga</taxon>
        <taxon>Cucujiformia</taxon>
        <taxon>Chrysomeloidea</taxon>
        <taxon>Cerambycidae</taxon>
        <taxon>Cerambycinae</taxon>
        <taxon>Callichromatini</taxon>
        <taxon>Aromia</taxon>
    </lineage>
</organism>
<accession>A0AAV8YS88</accession>
<keyword evidence="3" id="KW-1185">Reference proteome</keyword>
<dbReference type="Proteomes" id="UP001162162">
    <property type="component" value="Unassembled WGS sequence"/>
</dbReference>
<sequence>MLSTMMVLKMTSDPHQPLHRSKFTPESFLFISSAKRLPPVFEDAEHGGGVEYDFRPSPTPPPVKTHPRKFFFYISGKTSVHPFSRMLNTMTMLKMTSDPHQPLHREDLAVFERLVDIICDKMSDSLDTDPTLMSGGAKGQRLTDAPPGPPGCQL</sequence>
<dbReference type="AlphaFoldDB" id="A0AAV8YS88"/>
<reference evidence="2" key="1">
    <citation type="journal article" date="2023" name="Insect Mol. Biol.">
        <title>Genome sequencing provides insights into the evolution of gene families encoding plant cell wall-degrading enzymes in longhorned beetles.</title>
        <authorList>
            <person name="Shin N.R."/>
            <person name="Okamura Y."/>
            <person name="Kirsch R."/>
            <person name="Pauchet Y."/>
        </authorList>
    </citation>
    <scope>NUCLEOTIDE SEQUENCE</scope>
    <source>
        <strain evidence="2">AMC_N1</strain>
    </source>
</reference>
<dbReference type="EMBL" id="JAPWTK010000049">
    <property type="protein sequence ID" value="KAJ8954288.1"/>
    <property type="molecule type" value="Genomic_DNA"/>
</dbReference>
<evidence type="ECO:0000256" key="1">
    <source>
        <dbReference type="SAM" id="MobiDB-lite"/>
    </source>
</evidence>
<protein>
    <submittedName>
        <fullName evidence="2">Uncharacterized protein</fullName>
    </submittedName>
</protein>
<evidence type="ECO:0000313" key="3">
    <source>
        <dbReference type="Proteomes" id="UP001162162"/>
    </source>
</evidence>